<evidence type="ECO:0000313" key="2">
    <source>
        <dbReference type="EMBL" id="KAJ5183042.1"/>
    </source>
</evidence>
<comment type="caution">
    <text evidence="2">The sequence shown here is derived from an EMBL/GenBank/DDBJ whole genome shotgun (WGS) entry which is preliminary data.</text>
</comment>
<accession>A0A9W9ISC1</accession>
<reference evidence="2" key="2">
    <citation type="journal article" date="2023" name="IMA Fungus">
        <title>Comparative genomic study of the Penicillium genus elucidates a diverse pangenome and 15 lateral gene transfer events.</title>
        <authorList>
            <person name="Petersen C."/>
            <person name="Sorensen T."/>
            <person name="Nielsen M.R."/>
            <person name="Sondergaard T.E."/>
            <person name="Sorensen J.L."/>
            <person name="Fitzpatrick D.A."/>
            <person name="Frisvad J.C."/>
            <person name="Nielsen K.L."/>
        </authorList>
    </citation>
    <scope>NUCLEOTIDE SEQUENCE</scope>
    <source>
        <strain evidence="2">IBT 21917</strain>
    </source>
</reference>
<name>A0A9W9ISC1_9EURO</name>
<organism evidence="2 3">
    <name type="scientific">Penicillium capsulatum</name>
    <dbReference type="NCBI Taxonomy" id="69766"/>
    <lineage>
        <taxon>Eukaryota</taxon>
        <taxon>Fungi</taxon>
        <taxon>Dikarya</taxon>
        <taxon>Ascomycota</taxon>
        <taxon>Pezizomycotina</taxon>
        <taxon>Eurotiomycetes</taxon>
        <taxon>Eurotiomycetidae</taxon>
        <taxon>Eurotiales</taxon>
        <taxon>Aspergillaceae</taxon>
        <taxon>Penicillium</taxon>
    </lineage>
</organism>
<reference evidence="2" key="1">
    <citation type="submission" date="2022-11" db="EMBL/GenBank/DDBJ databases">
        <authorList>
            <person name="Petersen C."/>
        </authorList>
    </citation>
    <scope>NUCLEOTIDE SEQUENCE</scope>
    <source>
        <strain evidence="2">IBT 21917</strain>
    </source>
</reference>
<dbReference type="Proteomes" id="UP001146351">
    <property type="component" value="Unassembled WGS sequence"/>
</dbReference>
<gene>
    <name evidence="2" type="ORF">N7492_000658</name>
</gene>
<feature type="chain" id="PRO_5040764917" evidence="1">
    <location>
        <begin position="22"/>
        <end position="518"/>
    </location>
</feature>
<evidence type="ECO:0000256" key="1">
    <source>
        <dbReference type="SAM" id="SignalP"/>
    </source>
</evidence>
<dbReference type="EMBL" id="JAPQKO010000001">
    <property type="protein sequence ID" value="KAJ5183042.1"/>
    <property type="molecule type" value="Genomic_DNA"/>
</dbReference>
<dbReference type="AlphaFoldDB" id="A0A9W9ISC1"/>
<dbReference type="OrthoDB" id="10653168at2759"/>
<sequence length="518" mass="57037">MRAHALLATGALFALATESDALPSNSSLAKRNMMMFRRDQLLGGQDHSLMRRENVKDRYEFFCDYENRNSFQWNKVGMGNQLKIESNMFYDDGPCSDGPYGAFGSKTFPEAIHSQIEGYGGWGGCTMKKCEVSWDDDMCKKDDDNPMWLYFLQAISNYAATMVRMREEIEWGFANASTIIDYIVSDFSTHPKDTEPNPASAAIILISSIMGGASAAMGPFSPAGSAAAGTLGGLIGVGNGILSTAKKTNPAKQVQAELDRQGVMKKSLEKITTSMKDAVKSWGEDLIEGKVDPQNDPYKSNWYSAQKRSLPSLLANGDFAENPHEKVTSDISKAISTYSAYGALTYTWQQEKVFIAKVHGDVDGTHVCDIDLSKGGVAKEKTLCEGGVLYLFHKVKTESTGLHFTIDTPDGIDKLEDDLGVNKKDLIDAAIAAQKSAGYVKKYTIDEAIYRTGLDDGEKFVSIPVCDLNDGWTNHQGAMSMVTPPAWQKIYWNVANCASKKDQKGNEFPYSINQDFYR</sequence>
<feature type="signal peptide" evidence="1">
    <location>
        <begin position="1"/>
        <end position="21"/>
    </location>
</feature>
<protein>
    <submittedName>
        <fullName evidence="2">Uncharacterized protein</fullName>
    </submittedName>
</protein>
<proteinExistence type="predicted"/>
<keyword evidence="3" id="KW-1185">Reference proteome</keyword>
<keyword evidence="1" id="KW-0732">Signal</keyword>
<evidence type="ECO:0000313" key="3">
    <source>
        <dbReference type="Proteomes" id="UP001146351"/>
    </source>
</evidence>